<dbReference type="PROSITE" id="PS51257">
    <property type="entry name" value="PROKAR_LIPOPROTEIN"/>
    <property type="match status" value="1"/>
</dbReference>
<evidence type="ECO:0000256" key="1">
    <source>
        <dbReference type="SAM" id="MobiDB-lite"/>
    </source>
</evidence>
<name>A0ABS3DCE5_9BACT</name>
<organism evidence="3 4">
    <name type="scientific">Corallococcus macrosporus</name>
    <dbReference type="NCBI Taxonomy" id="35"/>
    <lineage>
        <taxon>Bacteria</taxon>
        <taxon>Pseudomonadati</taxon>
        <taxon>Myxococcota</taxon>
        <taxon>Myxococcia</taxon>
        <taxon>Myxococcales</taxon>
        <taxon>Cystobacterineae</taxon>
        <taxon>Myxococcaceae</taxon>
        <taxon>Corallococcus</taxon>
    </lineage>
</organism>
<proteinExistence type="predicted"/>
<evidence type="ECO:0008006" key="5">
    <source>
        <dbReference type="Google" id="ProtNLM"/>
    </source>
</evidence>
<evidence type="ECO:0000313" key="4">
    <source>
        <dbReference type="Proteomes" id="UP000664052"/>
    </source>
</evidence>
<comment type="caution">
    <text evidence="3">The sequence shown here is derived from an EMBL/GenBank/DDBJ whole genome shotgun (WGS) entry which is preliminary data.</text>
</comment>
<accession>A0ABS3DCE5</accession>
<feature type="signal peptide" evidence="2">
    <location>
        <begin position="1"/>
        <end position="24"/>
    </location>
</feature>
<feature type="region of interest" description="Disordered" evidence="1">
    <location>
        <begin position="124"/>
        <end position="148"/>
    </location>
</feature>
<dbReference type="Proteomes" id="UP000664052">
    <property type="component" value="Unassembled WGS sequence"/>
</dbReference>
<feature type="compositionally biased region" description="Polar residues" evidence="1">
    <location>
        <begin position="39"/>
        <end position="48"/>
    </location>
</feature>
<evidence type="ECO:0000313" key="3">
    <source>
        <dbReference type="EMBL" id="MBN8229374.1"/>
    </source>
</evidence>
<feature type="chain" id="PRO_5046228061" description="Lipoprotein" evidence="2">
    <location>
        <begin position="25"/>
        <end position="163"/>
    </location>
</feature>
<keyword evidence="2" id="KW-0732">Signal</keyword>
<reference evidence="3 4" key="1">
    <citation type="submission" date="2021-02" db="EMBL/GenBank/DDBJ databases">
        <title>De Novo genome assembly of isolated myxobacteria.</title>
        <authorList>
            <person name="Stevens D.C."/>
        </authorList>
    </citation>
    <scope>NUCLEOTIDE SEQUENCE [LARGE SCALE GENOMIC DNA]</scope>
    <source>
        <strain evidence="3 4">ATCC 29039</strain>
    </source>
</reference>
<keyword evidence="4" id="KW-1185">Reference proteome</keyword>
<protein>
    <recommendedName>
        <fullName evidence="5">Lipoprotein</fullName>
    </recommendedName>
</protein>
<sequence length="163" mass="17036">MRSRVIFPLCLTGLLLACASGPRATPAETASSDPGPVQPCSSSTPTDTEGGTVVNITLLDDKVHFSSDLVTVPAGKKVTFVSQVNQARCVGLSDDALLKKESPNPLLVPACGSASWRVRGKDLTKSSPWWSSPTKGDCSDAKPPQGIKETINGTLEVTGRGED</sequence>
<gene>
    <name evidence="3" type="ORF">JYK02_17835</name>
</gene>
<evidence type="ECO:0000256" key="2">
    <source>
        <dbReference type="SAM" id="SignalP"/>
    </source>
</evidence>
<dbReference type="EMBL" id="JAFIMU010000007">
    <property type="protein sequence ID" value="MBN8229374.1"/>
    <property type="molecule type" value="Genomic_DNA"/>
</dbReference>
<feature type="region of interest" description="Disordered" evidence="1">
    <location>
        <begin position="25"/>
        <end position="48"/>
    </location>
</feature>
<feature type="compositionally biased region" description="Polar residues" evidence="1">
    <location>
        <begin position="125"/>
        <end position="134"/>
    </location>
</feature>
<dbReference type="RefSeq" id="WP_207052565.1">
    <property type="nucleotide sequence ID" value="NZ_JAFIMU010000007.1"/>
</dbReference>